<keyword evidence="13" id="KW-1185">Reference proteome</keyword>
<evidence type="ECO:0000256" key="1">
    <source>
        <dbReference type="ARBA" id="ARBA00004377"/>
    </source>
</evidence>
<evidence type="ECO:0000256" key="6">
    <source>
        <dbReference type="ARBA" id="ARBA00022989"/>
    </source>
</evidence>
<dbReference type="AlphaFoldDB" id="A0A1S2UM81"/>
<evidence type="ECO:0000256" key="3">
    <source>
        <dbReference type="ARBA" id="ARBA00022481"/>
    </source>
</evidence>
<dbReference type="InterPro" id="IPR045584">
    <property type="entry name" value="Pilin-like"/>
</dbReference>
<evidence type="ECO:0000256" key="5">
    <source>
        <dbReference type="ARBA" id="ARBA00022692"/>
    </source>
</evidence>
<evidence type="ECO:0000313" key="10">
    <source>
        <dbReference type="EMBL" id="OIN47410.1"/>
    </source>
</evidence>
<evidence type="ECO:0000313" key="12">
    <source>
        <dbReference type="Proteomes" id="UP000181661"/>
    </source>
</evidence>
<comment type="caution">
    <text evidence="10">The sequence shown here is derived from an EMBL/GenBank/DDBJ whole genome shotgun (WGS) entry which is preliminary data.</text>
</comment>
<dbReference type="InterPro" id="IPR010054">
    <property type="entry name" value="Type2_sec_GspG"/>
</dbReference>
<evidence type="ECO:0000256" key="2">
    <source>
        <dbReference type="ARBA" id="ARBA00022475"/>
    </source>
</evidence>
<reference evidence="11 13" key="2">
    <citation type="submission" date="2016-10" db="EMBL/GenBank/DDBJ databases">
        <authorList>
            <person name="Varghese N."/>
            <person name="Submissions S."/>
        </authorList>
    </citation>
    <scope>NUCLEOTIDE SEQUENCE [LARGE SCALE GENOMIC DNA]</scope>
    <source>
        <strain evidence="11 13">BS2773</strain>
    </source>
</reference>
<dbReference type="GO" id="GO:0015627">
    <property type="term" value="C:type II protein secretion system complex"/>
    <property type="evidence" value="ECO:0007669"/>
    <property type="project" value="InterPro"/>
</dbReference>
<dbReference type="RefSeq" id="WP_071486552.1">
    <property type="nucleotide sequence ID" value="NZ_FNTS01000002.1"/>
</dbReference>
<sequence length="149" mass="16324">MSGKTAVIDRLHTQRGFTRWAVLVLLVVIGLLALSVGPRLFGNVIQAEIALAKTQLGALGKAVEQFHQDTGRYPEDEEGLEALATQPAGEAKWKGPYINEDQLADPWGVAYQYHYPPTQLNTPFDLFSFGKDRTLGGVGDNKDIAYGDH</sequence>
<gene>
    <name evidence="10" type="ORF">BFL40_25625</name>
    <name evidence="11" type="ORF">SAMN04515675_5772</name>
</gene>
<dbReference type="PRINTS" id="PR00813">
    <property type="entry name" value="BCTERIALGSPG"/>
</dbReference>
<keyword evidence="5 8" id="KW-0812">Transmembrane</keyword>
<evidence type="ECO:0000256" key="4">
    <source>
        <dbReference type="ARBA" id="ARBA00022519"/>
    </source>
</evidence>
<dbReference type="OrthoDB" id="9795612at2"/>
<dbReference type="EMBL" id="MDDR01000041">
    <property type="protein sequence ID" value="OIN47410.1"/>
    <property type="molecule type" value="Genomic_DNA"/>
</dbReference>
<protein>
    <submittedName>
        <fullName evidence="11">General secretion pathway protein G</fullName>
    </submittedName>
    <submittedName>
        <fullName evidence="10">Type II secretion system protein GspG</fullName>
    </submittedName>
</protein>
<dbReference type="EMBL" id="FNTS01000002">
    <property type="protein sequence ID" value="SEE47768.1"/>
    <property type="molecule type" value="Genomic_DNA"/>
</dbReference>
<dbReference type="Gene3D" id="3.30.700.10">
    <property type="entry name" value="Glycoprotein, Type 4 Pilin"/>
    <property type="match status" value="1"/>
</dbReference>
<name>A0A1S2UM81_9PSED</name>
<keyword evidence="4" id="KW-0997">Cell inner membrane</keyword>
<reference evidence="10 12" key="1">
    <citation type="submission" date="2016-08" db="EMBL/GenBank/DDBJ databases">
        <title>Draft genome sequence of Pseudomonas costantinii LMG 22119, type strain isolated from cultivated mushroom (Agaricus bisporus) sporophores.</title>
        <authorList>
            <person name="Tambong J.T."/>
        </authorList>
    </citation>
    <scope>NUCLEOTIDE SEQUENCE [LARGE SCALE GENOMIC DNA]</scope>
    <source>
        <strain evidence="10 12">LMG 22119</strain>
    </source>
</reference>
<dbReference type="GO" id="GO:0015628">
    <property type="term" value="P:protein secretion by the type II secretion system"/>
    <property type="evidence" value="ECO:0007669"/>
    <property type="project" value="InterPro"/>
</dbReference>
<keyword evidence="7 8" id="KW-0472">Membrane</keyword>
<dbReference type="Pfam" id="PF08334">
    <property type="entry name" value="T2SSG"/>
    <property type="match status" value="1"/>
</dbReference>
<feature type="transmembrane region" description="Helical" evidence="8">
    <location>
        <begin position="20"/>
        <end position="41"/>
    </location>
</feature>
<evidence type="ECO:0000313" key="11">
    <source>
        <dbReference type="EMBL" id="SEE47768.1"/>
    </source>
</evidence>
<keyword evidence="2" id="KW-1003">Cell membrane</keyword>
<evidence type="ECO:0000256" key="7">
    <source>
        <dbReference type="ARBA" id="ARBA00023136"/>
    </source>
</evidence>
<dbReference type="InterPro" id="IPR000983">
    <property type="entry name" value="Bac_GSPG_pilin"/>
</dbReference>
<dbReference type="InterPro" id="IPR013545">
    <property type="entry name" value="T2SS_protein-GspG_C"/>
</dbReference>
<keyword evidence="3" id="KW-0488">Methylation</keyword>
<evidence type="ECO:0000313" key="13">
    <source>
        <dbReference type="Proteomes" id="UP000182179"/>
    </source>
</evidence>
<proteinExistence type="predicted"/>
<feature type="domain" description="Type II secretion system protein GspG C-terminal" evidence="9">
    <location>
        <begin position="40"/>
        <end position="145"/>
    </location>
</feature>
<comment type="subcellular location">
    <subcellularLocation>
        <location evidence="1">Cell inner membrane</location>
        <topology evidence="1">Single-pass membrane protein</topology>
    </subcellularLocation>
</comment>
<evidence type="ECO:0000256" key="8">
    <source>
        <dbReference type="SAM" id="Phobius"/>
    </source>
</evidence>
<dbReference type="NCBIfam" id="TIGR01710">
    <property type="entry name" value="typeII_sec_gspG"/>
    <property type="match status" value="1"/>
</dbReference>
<dbReference type="Proteomes" id="UP000181661">
    <property type="component" value="Unassembled WGS sequence"/>
</dbReference>
<organism evidence="10 12">
    <name type="scientific">Pseudomonas costantinii</name>
    <dbReference type="NCBI Taxonomy" id="168469"/>
    <lineage>
        <taxon>Bacteria</taxon>
        <taxon>Pseudomonadati</taxon>
        <taxon>Pseudomonadota</taxon>
        <taxon>Gammaproteobacteria</taxon>
        <taxon>Pseudomonadales</taxon>
        <taxon>Pseudomonadaceae</taxon>
        <taxon>Pseudomonas</taxon>
    </lineage>
</organism>
<evidence type="ECO:0000259" key="9">
    <source>
        <dbReference type="Pfam" id="PF08334"/>
    </source>
</evidence>
<dbReference type="SUPFAM" id="SSF54523">
    <property type="entry name" value="Pili subunits"/>
    <property type="match status" value="1"/>
</dbReference>
<dbReference type="Proteomes" id="UP000182179">
    <property type="component" value="Unassembled WGS sequence"/>
</dbReference>
<accession>A0A1S2UM81</accession>
<dbReference type="GO" id="GO:0005886">
    <property type="term" value="C:plasma membrane"/>
    <property type="evidence" value="ECO:0007669"/>
    <property type="project" value="UniProtKB-SubCell"/>
</dbReference>
<keyword evidence="6 8" id="KW-1133">Transmembrane helix</keyword>